<sequence>MKNRHCINSSQCFPSIRLTFVQFPMLHSQHGNGSKTTPQKRLAPVQEPRTITITPCGPSSNPLPFYGLIIYAINSPFHCMDMESPERILNPNDTHARCSPHMQHDELPTCLRLAVICQLGSKT</sequence>
<dbReference type="EMBL" id="BT084908">
    <property type="protein sequence ID" value="ACR35261.1"/>
    <property type="molecule type" value="mRNA"/>
</dbReference>
<organism evidence="1">
    <name type="scientific">Zea mays</name>
    <name type="common">Maize</name>
    <dbReference type="NCBI Taxonomy" id="4577"/>
    <lineage>
        <taxon>Eukaryota</taxon>
        <taxon>Viridiplantae</taxon>
        <taxon>Streptophyta</taxon>
        <taxon>Embryophyta</taxon>
        <taxon>Tracheophyta</taxon>
        <taxon>Spermatophyta</taxon>
        <taxon>Magnoliopsida</taxon>
        <taxon>Liliopsida</taxon>
        <taxon>Poales</taxon>
        <taxon>Poaceae</taxon>
        <taxon>PACMAD clade</taxon>
        <taxon>Panicoideae</taxon>
        <taxon>Andropogonodae</taxon>
        <taxon>Andropogoneae</taxon>
        <taxon>Tripsacinae</taxon>
        <taxon>Zea</taxon>
    </lineage>
</organism>
<reference evidence="1" key="1">
    <citation type="journal article" date="2009" name="PLoS Genet.">
        <title>Sequencing, mapping, and analysis of 27,455 maize full-length cDNAs.</title>
        <authorList>
            <person name="Soderlund C."/>
            <person name="Descour A."/>
            <person name="Kudrna D."/>
            <person name="Bomhoff M."/>
            <person name="Boyd L."/>
            <person name="Currie J."/>
            <person name="Angelova A."/>
            <person name="Collura K."/>
            <person name="Wissotski M."/>
            <person name="Ashley E."/>
            <person name="Morrow D."/>
            <person name="Fernandes J."/>
            <person name="Walbot V."/>
            <person name="Yu Y."/>
        </authorList>
    </citation>
    <scope>NUCLEOTIDE SEQUENCE</scope>
    <source>
        <strain evidence="1">B73</strain>
    </source>
</reference>
<evidence type="ECO:0000313" key="1">
    <source>
        <dbReference type="EMBL" id="ACR35261.1"/>
    </source>
</evidence>
<name>C4J261_MAIZE</name>
<dbReference type="AlphaFoldDB" id="C4J261"/>
<accession>C4J261</accession>
<proteinExistence type="evidence at transcript level"/>
<reference evidence="1" key="2">
    <citation type="submission" date="2012-06" db="EMBL/GenBank/DDBJ databases">
        <authorList>
            <person name="Yu Y."/>
            <person name="Currie J."/>
            <person name="Lomeli R."/>
            <person name="Angelova A."/>
            <person name="Collura K."/>
            <person name="Wissotski M."/>
            <person name="Campos D."/>
            <person name="Kudrna D."/>
            <person name="Golser W."/>
            <person name="Ashely E."/>
            <person name="Descour A."/>
            <person name="Fernandes J."/>
            <person name="Soderlund C."/>
            <person name="Walbot V."/>
        </authorList>
    </citation>
    <scope>NUCLEOTIDE SEQUENCE</scope>
    <source>
        <strain evidence="1">B73</strain>
    </source>
</reference>
<protein>
    <submittedName>
        <fullName evidence="1">Uncharacterized protein</fullName>
    </submittedName>
</protein>